<dbReference type="Proteomes" id="UP001604277">
    <property type="component" value="Unassembled WGS sequence"/>
</dbReference>
<keyword evidence="4" id="KW-1185">Reference proteome</keyword>
<evidence type="ECO:0000259" key="2">
    <source>
        <dbReference type="Pfam" id="PF10172"/>
    </source>
</evidence>
<gene>
    <name evidence="3" type="ORF">Fot_44049</name>
</gene>
<dbReference type="PANTHER" id="PTHR31879">
    <property type="entry name" value="DET1- AND DDB1-ASSOCIATED PROTEIN 1"/>
    <property type="match status" value="1"/>
</dbReference>
<reference evidence="4" key="1">
    <citation type="submission" date="2024-07" db="EMBL/GenBank/DDBJ databases">
        <title>Two chromosome-level genome assemblies of Korean endemic species Abeliophyllum distichum and Forsythia ovata (Oleaceae).</title>
        <authorList>
            <person name="Jang H."/>
        </authorList>
    </citation>
    <scope>NUCLEOTIDE SEQUENCE [LARGE SCALE GENOMIC DNA]</scope>
</reference>
<comment type="caution">
    <text evidence="3">The sequence shown here is derived from an EMBL/GenBank/DDBJ whole genome shotgun (WGS) entry which is preliminary data.</text>
</comment>
<dbReference type="InterPro" id="IPR033575">
    <property type="entry name" value="DDA1-like"/>
</dbReference>
<proteinExistence type="inferred from homology"/>
<name>A0ABD1R2F1_9LAMI</name>
<evidence type="ECO:0000313" key="4">
    <source>
        <dbReference type="Proteomes" id="UP001604277"/>
    </source>
</evidence>
<dbReference type="InterPro" id="IPR018276">
    <property type="entry name" value="DDA1_dom"/>
</dbReference>
<dbReference type="AlphaFoldDB" id="A0ABD1R2F1"/>
<dbReference type="EMBL" id="JBFOLJ010000013">
    <property type="protein sequence ID" value="KAL2482605.1"/>
    <property type="molecule type" value="Genomic_DNA"/>
</dbReference>
<accession>A0ABD1R2F1</accession>
<protein>
    <submittedName>
        <fullName evidence="3">DET1- and DDB1-associated protein 1</fullName>
    </submittedName>
</protein>
<dbReference type="Pfam" id="PF10172">
    <property type="entry name" value="DDA1"/>
    <property type="match status" value="1"/>
</dbReference>
<feature type="domain" description="DET1- and DDB1-associated protein 1" evidence="2">
    <location>
        <begin position="3"/>
        <end position="40"/>
    </location>
</feature>
<comment type="similarity">
    <text evidence="1">Belongs to the DDA1 family.</text>
</comment>
<sequence>MQGGMRVYICDHDASPPEDQLITTNQMNILIRSFMLKNQKSVSCSKDGKATAEAGCQEKSLNNQWDHNLASLTIYIETACSSEGERSSSEGEKGKYHTWGHNREIAQSPDYYRKAMDFI</sequence>
<evidence type="ECO:0000313" key="3">
    <source>
        <dbReference type="EMBL" id="KAL2482605.1"/>
    </source>
</evidence>
<dbReference type="PANTHER" id="PTHR31879:SF2">
    <property type="entry name" value="DET1- AND DDB1-ASSOCIATED PROTEIN 1"/>
    <property type="match status" value="1"/>
</dbReference>
<organism evidence="3 4">
    <name type="scientific">Forsythia ovata</name>
    <dbReference type="NCBI Taxonomy" id="205694"/>
    <lineage>
        <taxon>Eukaryota</taxon>
        <taxon>Viridiplantae</taxon>
        <taxon>Streptophyta</taxon>
        <taxon>Embryophyta</taxon>
        <taxon>Tracheophyta</taxon>
        <taxon>Spermatophyta</taxon>
        <taxon>Magnoliopsida</taxon>
        <taxon>eudicotyledons</taxon>
        <taxon>Gunneridae</taxon>
        <taxon>Pentapetalae</taxon>
        <taxon>asterids</taxon>
        <taxon>lamiids</taxon>
        <taxon>Lamiales</taxon>
        <taxon>Oleaceae</taxon>
        <taxon>Forsythieae</taxon>
        <taxon>Forsythia</taxon>
    </lineage>
</organism>
<evidence type="ECO:0000256" key="1">
    <source>
        <dbReference type="ARBA" id="ARBA00008042"/>
    </source>
</evidence>